<organism evidence="3 4">
    <name type="scientific">Spongiivirga citrea</name>
    <dbReference type="NCBI Taxonomy" id="1481457"/>
    <lineage>
        <taxon>Bacteria</taxon>
        <taxon>Pseudomonadati</taxon>
        <taxon>Bacteroidota</taxon>
        <taxon>Flavobacteriia</taxon>
        <taxon>Flavobacteriales</taxon>
        <taxon>Flavobacteriaceae</taxon>
        <taxon>Spongiivirga</taxon>
    </lineage>
</organism>
<dbReference type="PANTHER" id="PTHR46268:SF6">
    <property type="entry name" value="UNIVERSAL STRESS PROTEIN UP12"/>
    <property type="match status" value="1"/>
</dbReference>
<evidence type="ECO:0000259" key="2">
    <source>
        <dbReference type="Pfam" id="PF00582"/>
    </source>
</evidence>
<evidence type="ECO:0000256" key="1">
    <source>
        <dbReference type="ARBA" id="ARBA00008791"/>
    </source>
</evidence>
<dbReference type="CDD" id="cd00293">
    <property type="entry name" value="USP-like"/>
    <property type="match status" value="1"/>
</dbReference>
<comment type="similarity">
    <text evidence="1">Belongs to the universal stress protein A family.</text>
</comment>
<gene>
    <name evidence="3" type="ORF">GWK10_06400</name>
</gene>
<dbReference type="PRINTS" id="PR01438">
    <property type="entry name" value="UNVRSLSTRESS"/>
</dbReference>
<dbReference type="Pfam" id="PF00582">
    <property type="entry name" value="Usp"/>
    <property type="match status" value="1"/>
</dbReference>
<dbReference type="SUPFAM" id="SSF52402">
    <property type="entry name" value="Adenine nucleotide alpha hydrolases-like"/>
    <property type="match status" value="2"/>
</dbReference>
<dbReference type="RefSeq" id="WP_164030378.1">
    <property type="nucleotide sequence ID" value="NZ_JAABOQ010000002.1"/>
</dbReference>
<accession>A0A6M0CH51</accession>
<evidence type="ECO:0000313" key="4">
    <source>
        <dbReference type="Proteomes" id="UP000474296"/>
    </source>
</evidence>
<dbReference type="EMBL" id="JAABOQ010000002">
    <property type="protein sequence ID" value="NER16832.1"/>
    <property type="molecule type" value="Genomic_DNA"/>
</dbReference>
<dbReference type="InterPro" id="IPR006015">
    <property type="entry name" value="Universal_stress_UspA"/>
</dbReference>
<dbReference type="Proteomes" id="UP000474296">
    <property type="component" value="Unassembled WGS sequence"/>
</dbReference>
<dbReference type="AlphaFoldDB" id="A0A6M0CH51"/>
<dbReference type="InterPro" id="IPR006016">
    <property type="entry name" value="UspA"/>
</dbReference>
<sequence>MKKVLVPTDFSENAWNAISYAMAFYKNIPVTYILCHIMIPDGLPPVVETLTSYVTGEAVKADEVIKELDAVKKKMRAHSDLKEHQITVTYLESSFVSGIKKIAKQYDIDFIVMGNKGQSNVKDKVIGGHTSTVITKIKYPVMIIPEAAKFHIPVNIAFATDYDFIYKAKVLNTLLEIANVHESNLKVLRVVNTKLSLTPFQQKNRAYLKDFLQNSSASFHRVNQSDLEKGIQSFIDSMNIDMITMVAKNLNFFQKLLFNPRVAKMSYHLQVPFLVLHE</sequence>
<keyword evidence="4" id="KW-1185">Reference proteome</keyword>
<proteinExistence type="inferred from homology"/>
<dbReference type="InterPro" id="IPR014729">
    <property type="entry name" value="Rossmann-like_a/b/a_fold"/>
</dbReference>
<dbReference type="PANTHER" id="PTHR46268">
    <property type="entry name" value="STRESS RESPONSE PROTEIN NHAX"/>
    <property type="match status" value="1"/>
</dbReference>
<dbReference type="Gene3D" id="3.40.50.620">
    <property type="entry name" value="HUPs"/>
    <property type="match status" value="2"/>
</dbReference>
<protein>
    <submittedName>
        <fullName evidence="3">Universal stress protein</fullName>
    </submittedName>
</protein>
<feature type="domain" description="UspA" evidence="2">
    <location>
        <begin position="1"/>
        <end position="145"/>
    </location>
</feature>
<reference evidence="3 4" key="1">
    <citation type="submission" date="2020-01" db="EMBL/GenBank/DDBJ databases">
        <title>Spongiivirga citrea KCTC 32990T.</title>
        <authorList>
            <person name="Wang G."/>
        </authorList>
    </citation>
    <scope>NUCLEOTIDE SEQUENCE [LARGE SCALE GENOMIC DNA]</scope>
    <source>
        <strain evidence="3 4">KCTC 32990</strain>
    </source>
</reference>
<evidence type="ECO:0000313" key="3">
    <source>
        <dbReference type="EMBL" id="NER16832.1"/>
    </source>
</evidence>
<comment type="caution">
    <text evidence="3">The sequence shown here is derived from an EMBL/GenBank/DDBJ whole genome shotgun (WGS) entry which is preliminary data.</text>
</comment>
<name>A0A6M0CH51_9FLAO</name>